<evidence type="ECO:0000256" key="1">
    <source>
        <dbReference type="SAM" id="MobiDB-lite"/>
    </source>
</evidence>
<accession>A0A9Q0DZS7</accession>
<proteinExistence type="predicted"/>
<gene>
    <name evidence="2" type="ORF">NHX12_001408</name>
</gene>
<evidence type="ECO:0000313" key="2">
    <source>
        <dbReference type="EMBL" id="KAJ3597892.1"/>
    </source>
</evidence>
<keyword evidence="3" id="KW-1185">Reference proteome</keyword>
<name>A0A9Q0DZS7_9TELE</name>
<dbReference type="AlphaFoldDB" id="A0A9Q0DZS7"/>
<protein>
    <submittedName>
        <fullName evidence="2">Uncharacterized protein</fullName>
    </submittedName>
</protein>
<dbReference type="Proteomes" id="UP001148018">
    <property type="component" value="Unassembled WGS sequence"/>
</dbReference>
<sequence>MRWREEEEEEEVEEDQEDGEESVEEDKVEEEEEVEESGGEGDGCGGFGGYGGGGYRNASGRPGPGLPWYHGWMSLWTGVDQCTTHPALQGQSQLTCGTCAPLSPPSGACLLAQGPFAGMAISSDTQCH</sequence>
<evidence type="ECO:0000313" key="3">
    <source>
        <dbReference type="Proteomes" id="UP001148018"/>
    </source>
</evidence>
<reference evidence="2" key="1">
    <citation type="submission" date="2022-07" db="EMBL/GenBank/DDBJ databases">
        <title>Chromosome-level genome of Muraenolepis orangiensis.</title>
        <authorList>
            <person name="Kim J."/>
        </authorList>
    </citation>
    <scope>NUCLEOTIDE SEQUENCE</scope>
    <source>
        <strain evidence="2">KU_S4_2022</strain>
        <tissue evidence="2">Muscle</tissue>
    </source>
</reference>
<feature type="compositionally biased region" description="Gly residues" evidence="1">
    <location>
        <begin position="40"/>
        <end position="55"/>
    </location>
</feature>
<organism evidence="2 3">
    <name type="scientific">Muraenolepis orangiensis</name>
    <name type="common">Patagonian moray cod</name>
    <dbReference type="NCBI Taxonomy" id="630683"/>
    <lineage>
        <taxon>Eukaryota</taxon>
        <taxon>Metazoa</taxon>
        <taxon>Chordata</taxon>
        <taxon>Craniata</taxon>
        <taxon>Vertebrata</taxon>
        <taxon>Euteleostomi</taxon>
        <taxon>Actinopterygii</taxon>
        <taxon>Neopterygii</taxon>
        <taxon>Teleostei</taxon>
        <taxon>Neoteleostei</taxon>
        <taxon>Acanthomorphata</taxon>
        <taxon>Zeiogadaria</taxon>
        <taxon>Gadariae</taxon>
        <taxon>Gadiformes</taxon>
        <taxon>Muraenolepidoidei</taxon>
        <taxon>Muraenolepididae</taxon>
        <taxon>Muraenolepis</taxon>
    </lineage>
</organism>
<dbReference type="EMBL" id="JANIIK010000109">
    <property type="protein sequence ID" value="KAJ3597892.1"/>
    <property type="molecule type" value="Genomic_DNA"/>
</dbReference>
<feature type="region of interest" description="Disordered" evidence="1">
    <location>
        <begin position="1"/>
        <end position="63"/>
    </location>
</feature>
<comment type="caution">
    <text evidence="2">The sequence shown here is derived from an EMBL/GenBank/DDBJ whole genome shotgun (WGS) entry which is preliminary data.</text>
</comment>
<feature type="compositionally biased region" description="Acidic residues" evidence="1">
    <location>
        <begin position="1"/>
        <end position="39"/>
    </location>
</feature>